<dbReference type="PATRIC" id="fig|997874.3.peg.1651"/>
<dbReference type="AlphaFoldDB" id="I8WA73"/>
<keyword evidence="3" id="KW-1185">Reference proteome</keyword>
<protein>
    <submittedName>
        <fullName evidence="2">Uncharacterized protein</fullName>
    </submittedName>
</protein>
<dbReference type="HOGENOM" id="CLU_117066_0_0_10"/>
<feature type="region of interest" description="Disordered" evidence="1">
    <location>
        <begin position="50"/>
        <end position="85"/>
    </location>
</feature>
<evidence type="ECO:0000313" key="2">
    <source>
        <dbReference type="EMBL" id="EIY34687.1"/>
    </source>
</evidence>
<gene>
    <name evidence="2" type="ORF">HMPREF1062_01613</name>
</gene>
<reference evidence="2 3" key="1">
    <citation type="submission" date="2012-02" db="EMBL/GenBank/DDBJ databases">
        <title>The Genome Sequence of Bacteroides cellulosilyticus CL02T12C19.</title>
        <authorList>
            <consortium name="The Broad Institute Genome Sequencing Platform"/>
            <person name="Earl A."/>
            <person name="Ward D."/>
            <person name="Feldgarden M."/>
            <person name="Gevers D."/>
            <person name="Zitomersky N.L."/>
            <person name="Coyne M.J."/>
            <person name="Comstock L.E."/>
            <person name="Young S.K."/>
            <person name="Zeng Q."/>
            <person name="Gargeya S."/>
            <person name="Fitzgerald M."/>
            <person name="Haas B."/>
            <person name="Abouelleil A."/>
            <person name="Alvarado L."/>
            <person name="Arachchi H.M."/>
            <person name="Berlin A."/>
            <person name="Chapman S.B."/>
            <person name="Gearin G."/>
            <person name="Goldberg J."/>
            <person name="Griggs A."/>
            <person name="Gujja S."/>
            <person name="Hansen M."/>
            <person name="Heiman D."/>
            <person name="Howarth C."/>
            <person name="Larimer J."/>
            <person name="Lui A."/>
            <person name="MacDonald P.J.P."/>
            <person name="McCowen C."/>
            <person name="Montmayeur A."/>
            <person name="Murphy C."/>
            <person name="Neiman D."/>
            <person name="Pearson M."/>
            <person name="Priest M."/>
            <person name="Roberts A."/>
            <person name="Saif S."/>
            <person name="Shea T."/>
            <person name="Sisk P."/>
            <person name="Stolte C."/>
            <person name="Sykes S."/>
            <person name="Wortman J."/>
            <person name="Nusbaum C."/>
            <person name="Birren B."/>
        </authorList>
    </citation>
    <scope>NUCLEOTIDE SEQUENCE [LARGE SCALE GENOMIC DNA]</scope>
    <source>
        <strain evidence="2 3">CL02T12C19</strain>
    </source>
</reference>
<accession>I8WA73</accession>
<comment type="caution">
    <text evidence="2">The sequence shown here is derived from an EMBL/GenBank/DDBJ whole genome shotgun (WGS) entry which is preliminary data.</text>
</comment>
<dbReference type="Proteomes" id="UP000003741">
    <property type="component" value="Unassembled WGS sequence"/>
</dbReference>
<evidence type="ECO:0000256" key="1">
    <source>
        <dbReference type="SAM" id="MobiDB-lite"/>
    </source>
</evidence>
<feature type="compositionally biased region" description="Polar residues" evidence="1">
    <location>
        <begin position="50"/>
        <end position="68"/>
    </location>
</feature>
<dbReference type="EMBL" id="AGXG01000031">
    <property type="protein sequence ID" value="EIY34687.1"/>
    <property type="molecule type" value="Genomic_DNA"/>
</dbReference>
<organism evidence="2 3">
    <name type="scientific">Bacteroides cellulosilyticus CL02T12C19</name>
    <dbReference type="NCBI Taxonomy" id="997874"/>
    <lineage>
        <taxon>Bacteria</taxon>
        <taxon>Pseudomonadati</taxon>
        <taxon>Bacteroidota</taxon>
        <taxon>Bacteroidia</taxon>
        <taxon>Bacteroidales</taxon>
        <taxon>Bacteroidaceae</taxon>
        <taxon>Bacteroides</taxon>
    </lineage>
</organism>
<sequence length="202" mass="22226">MNQSGNLMRKRQLYRTTLRFRKWSRKAYAAFASLGRCVTIGCLPKSVADSSLSKQKSGTSAGCKSGRQSLEDTDNGKGQETDIGIPLGSENGLGTKLGIFGFRGLMPVLCPVTIGPKGKKYVNPPYLKTRQGLDINTIINKSGTHVTRIMQMLFSDLHDSRHMYLEVKEVAPKNLFSGVSALPPLIPNEMITPMNLLKLVRI</sequence>
<evidence type="ECO:0000313" key="3">
    <source>
        <dbReference type="Proteomes" id="UP000003741"/>
    </source>
</evidence>
<name>I8WA73_9BACE</name>
<proteinExistence type="predicted"/>